<dbReference type="SUPFAM" id="SSF143631">
    <property type="entry name" value="ApbE-like"/>
    <property type="match status" value="1"/>
</dbReference>
<evidence type="ECO:0000256" key="1">
    <source>
        <dbReference type="ARBA" id="ARBA00001946"/>
    </source>
</evidence>
<evidence type="ECO:0000256" key="10">
    <source>
        <dbReference type="ARBA" id="ARBA00048540"/>
    </source>
</evidence>
<keyword evidence="7" id="KW-0274">FAD</keyword>
<gene>
    <name evidence="12" type="ORF">V6590_07515</name>
</gene>
<keyword evidence="13" id="KW-1185">Reference proteome</keyword>
<dbReference type="RefSeq" id="WP_335421479.1">
    <property type="nucleotide sequence ID" value="NZ_JBALHR010000003.1"/>
</dbReference>
<comment type="caution">
    <text evidence="12">The sequence shown here is derived from an EMBL/GenBank/DDBJ whole genome shotgun (WGS) entry which is preliminary data.</text>
</comment>
<name>A0ABU8BUP9_9RHOB</name>
<keyword evidence="4" id="KW-0285">Flavoprotein</keyword>
<protein>
    <recommendedName>
        <fullName evidence="3">FAD:protein FMN transferase</fullName>
        <ecNumber evidence="2">2.7.1.180</ecNumber>
    </recommendedName>
    <alternativeName>
        <fullName evidence="9">Flavin transferase</fullName>
    </alternativeName>
</protein>
<evidence type="ECO:0000256" key="8">
    <source>
        <dbReference type="ARBA" id="ARBA00022842"/>
    </source>
</evidence>
<dbReference type="EMBL" id="JBALHR010000003">
    <property type="protein sequence ID" value="MEH7827992.1"/>
    <property type="molecule type" value="Genomic_DNA"/>
</dbReference>
<keyword evidence="6" id="KW-0479">Metal-binding</keyword>
<comment type="cofactor">
    <cofactor evidence="1">
        <name>Mg(2+)</name>
        <dbReference type="ChEBI" id="CHEBI:18420"/>
    </cofactor>
</comment>
<evidence type="ECO:0000256" key="9">
    <source>
        <dbReference type="ARBA" id="ARBA00031306"/>
    </source>
</evidence>
<evidence type="ECO:0000256" key="2">
    <source>
        <dbReference type="ARBA" id="ARBA00011955"/>
    </source>
</evidence>
<evidence type="ECO:0000256" key="5">
    <source>
        <dbReference type="ARBA" id="ARBA00022679"/>
    </source>
</evidence>
<evidence type="ECO:0000256" key="6">
    <source>
        <dbReference type="ARBA" id="ARBA00022723"/>
    </source>
</evidence>
<comment type="catalytic activity">
    <reaction evidence="10">
        <text>L-threonyl-[protein] + FAD = FMN-L-threonyl-[protein] + AMP + H(+)</text>
        <dbReference type="Rhea" id="RHEA:36847"/>
        <dbReference type="Rhea" id="RHEA-COMP:11060"/>
        <dbReference type="Rhea" id="RHEA-COMP:11061"/>
        <dbReference type="ChEBI" id="CHEBI:15378"/>
        <dbReference type="ChEBI" id="CHEBI:30013"/>
        <dbReference type="ChEBI" id="CHEBI:57692"/>
        <dbReference type="ChEBI" id="CHEBI:74257"/>
        <dbReference type="ChEBI" id="CHEBI:456215"/>
        <dbReference type="EC" id="2.7.1.180"/>
    </reaction>
</comment>
<feature type="chain" id="PRO_5046276484" description="FAD:protein FMN transferase" evidence="11">
    <location>
        <begin position="23"/>
        <end position="287"/>
    </location>
</feature>
<evidence type="ECO:0000256" key="7">
    <source>
        <dbReference type="ARBA" id="ARBA00022827"/>
    </source>
</evidence>
<dbReference type="Proteomes" id="UP001431963">
    <property type="component" value="Unassembled WGS sequence"/>
</dbReference>
<dbReference type="Gene3D" id="3.10.520.10">
    <property type="entry name" value="ApbE-like domains"/>
    <property type="match status" value="1"/>
</dbReference>
<organism evidence="12 13">
    <name type="scientific">Gemmobacter denitrificans</name>
    <dbReference type="NCBI Taxonomy" id="3123040"/>
    <lineage>
        <taxon>Bacteria</taxon>
        <taxon>Pseudomonadati</taxon>
        <taxon>Pseudomonadota</taxon>
        <taxon>Alphaproteobacteria</taxon>
        <taxon>Rhodobacterales</taxon>
        <taxon>Paracoccaceae</taxon>
        <taxon>Gemmobacter</taxon>
    </lineage>
</organism>
<evidence type="ECO:0000313" key="13">
    <source>
        <dbReference type="Proteomes" id="UP001431963"/>
    </source>
</evidence>
<evidence type="ECO:0000313" key="12">
    <source>
        <dbReference type="EMBL" id="MEH7827992.1"/>
    </source>
</evidence>
<dbReference type="InterPro" id="IPR003374">
    <property type="entry name" value="ApbE-like_sf"/>
</dbReference>
<keyword evidence="11" id="KW-0732">Signal</keyword>
<proteinExistence type="predicted"/>
<dbReference type="InterPro" id="IPR024932">
    <property type="entry name" value="ApbE"/>
</dbReference>
<keyword evidence="8" id="KW-0460">Magnesium</keyword>
<dbReference type="EC" id="2.7.1.180" evidence="2"/>
<dbReference type="GO" id="GO:0016740">
    <property type="term" value="F:transferase activity"/>
    <property type="evidence" value="ECO:0007669"/>
    <property type="project" value="UniProtKB-KW"/>
</dbReference>
<evidence type="ECO:0000256" key="11">
    <source>
        <dbReference type="SAM" id="SignalP"/>
    </source>
</evidence>
<dbReference type="PANTHER" id="PTHR30040">
    <property type="entry name" value="THIAMINE BIOSYNTHESIS LIPOPROTEIN APBE"/>
    <property type="match status" value="1"/>
</dbReference>
<dbReference type="PANTHER" id="PTHR30040:SF2">
    <property type="entry name" value="FAD:PROTEIN FMN TRANSFERASE"/>
    <property type="match status" value="1"/>
</dbReference>
<evidence type="ECO:0000256" key="3">
    <source>
        <dbReference type="ARBA" id="ARBA00016337"/>
    </source>
</evidence>
<evidence type="ECO:0000256" key="4">
    <source>
        <dbReference type="ARBA" id="ARBA00022630"/>
    </source>
</evidence>
<keyword evidence="5 12" id="KW-0808">Transferase</keyword>
<dbReference type="Pfam" id="PF02424">
    <property type="entry name" value="ApbE"/>
    <property type="match status" value="1"/>
</dbReference>
<reference evidence="12" key="1">
    <citation type="submission" date="2024-02" db="EMBL/GenBank/DDBJ databases">
        <title>Genome sequences of strain Gemmobacter sp. JM10B15.</title>
        <authorList>
            <person name="Zhang M."/>
        </authorList>
    </citation>
    <scope>NUCLEOTIDE SEQUENCE</scope>
    <source>
        <strain evidence="12">JM10B15</strain>
    </source>
</reference>
<sequence length="287" mass="30530">MHRRRFLQIMAASMFLPRPAAASEWRGRAFGADVTLSLSGKGAEMAVRKLPALLAQIEAVFSLYQPSELTALNSTGCARPSTWMAEALALCDRLHHLTKGAFDPTVQPLWQALAAGENAASARNLIGWQHVRLGPEVTLGQGQALTLNGMAQGFAADLVRNWLATQGFEHALVQMGEYAALGGPFQLGISDPAAGLLGQRQLAAGRALAASSPRATLVGRAPHILHPKGHTPRWSTVAVEADSAALADGLSTALVFLDLPEITRLRQHLPQLGPVTLIDVQGDLRVV</sequence>
<feature type="signal peptide" evidence="11">
    <location>
        <begin position="1"/>
        <end position="22"/>
    </location>
</feature>
<accession>A0ABU8BUP9</accession>